<name>A0A318TBU5_9RHOB</name>
<protein>
    <submittedName>
        <fullName evidence="5">Zinc transport system substrate-binding protein</fullName>
    </submittedName>
</protein>
<keyword evidence="1 3" id="KW-0732">Signal</keyword>
<dbReference type="InterPro" id="IPR015304">
    <property type="entry name" value="ZinT_dom"/>
</dbReference>
<keyword evidence="2" id="KW-0862">Zinc</keyword>
<dbReference type="InterPro" id="IPR012674">
    <property type="entry name" value="Calycin"/>
</dbReference>
<organism evidence="5 6">
    <name type="scientific">Pseudoroseicyclus aestuarii</name>
    <dbReference type="NCBI Taxonomy" id="1795041"/>
    <lineage>
        <taxon>Bacteria</taxon>
        <taxon>Pseudomonadati</taxon>
        <taxon>Pseudomonadota</taxon>
        <taxon>Alphaproteobacteria</taxon>
        <taxon>Rhodobacterales</taxon>
        <taxon>Paracoccaceae</taxon>
        <taxon>Pseudoroseicyclus</taxon>
    </lineage>
</organism>
<evidence type="ECO:0000313" key="5">
    <source>
        <dbReference type="EMBL" id="PYE85808.1"/>
    </source>
</evidence>
<keyword evidence="6" id="KW-1185">Reference proteome</keyword>
<dbReference type="RefSeq" id="WP_110812828.1">
    <property type="nucleotide sequence ID" value="NZ_QJTE01000001.1"/>
</dbReference>
<proteinExistence type="predicted"/>
<dbReference type="GO" id="GO:0008270">
    <property type="term" value="F:zinc ion binding"/>
    <property type="evidence" value="ECO:0007669"/>
    <property type="project" value="InterPro"/>
</dbReference>
<dbReference type="SUPFAM" id="SSF50814">
    <property type="entry name" value="Lipocalins"/>
    <property type="match status" value="1"/>
</dbReference>
<evidence type="ECO:0000256" key="3">
    <source>
        <dbReference type="SAM" id="SignalP"/>
    </source>
</evidence>
<gene>
    <name evidence="5" type="ORF">DFP88_101481</name>
</gene>
<dbReference type="Gene3D" id="2.40.128.20">
    <property type="match status" value="1"/>
</dbReference>
<sequence>MTTTRTTSAALLTALTLMAAPAFAQDHDHDHEHDHDHGGVSEEIRSGYFEDAQVQPRTLQDWQGDWQSIYPFLMDGTLDPVMAHKAESGKMSAEEYRDYYEIGYATGVERIVIDGDTVTFYEDGEPTEARYESDGYWILEYEAGNRGVRYSFEKAEGDEDAPQFIQFSDHLIWPMEAGHYHLYWGDDRAALLEEVTNWPTYFPADWSGEEVAEDLLAH</sequence>
<evidence type="ECO:0000259" key="4">
    <source>
        <dbReference type="Pfam" id="PF09223"/>
    </source>
</evidence>
<evidence type="ECO:0000313" key="6">
    <source>
        <dbReference type="Proteomes" id="UP000248311"/>
    </source>
</evidence>
<feature type="domain" description="ZinT" evidence="4">
    <location>
        <begin position="42"/>
        <end position="218"/>
    </location>
</feature>
<dbReference type="EMBL" id="QJTE01000001">
    <property type="protein sequence ID" value="PYE85808.1"/>
    <property type="molecule type" value="Genomic_DNA"/>
</dbReference>
<accession>A0A318TBU5</accession>
<evidence type="ECO:0000256" key="1">
    <source>
        <dbReference type="ARBA" id="ARBA00022729"/>
    </source>
</evidence>
<dbReference type="AlphaFoldDB" id="A0A318TBU5"/>
<feature type="signal peptide" evidence="3">
    <location>
        <begin position="1"/>
        <end position="24"/>
    </location>
</feature>
<dbReference type="Proteomes" id="UP000248311">
    <property type="component" value="Unassembled WGS sequence"/>
</dbReference>
<feature type="chain" id="PRO_5016399671" evidence="3">
    <location>
        <begin position="25"/>
        <end position="218"/>
    </location>
</feature>
<evidence type="ECO:0000256" key="2">
    <source>
        <dbReference type="ARBA" id="ARBA00022833"/>
    </source>
</evidence>
<reference evidence="5 6" key="1">
    <citation type="submission" date="2018-06" db="EMBL/GenBank/DDBJ databases">
        <title>Genomic Encyclopedia of Type Strains, Phase III (KMG-III): the genomes of soil and plant-associated and newly described type strains.</title>
        <authorList>
            <person name="Whitman W."/>
        </authorList>
    </citation>
    <scope>NUCLEOTIDE SEQUENCE [LARGE SCALE GENOMIC DNA]</scope>
    <source>
        <strain evidence="5 6">CECT 9025</strain>
    </source>
</reference>
<dbReference type="OrthoDB" id="9810636at2"/>
<dbReference type="Pfam" id="PF09223">
    <property type="entry name" value="ZinT"/>
    <property type="match status" value="1"/>
</dbReference>
<comment type="caution">
    <text evidence="5">The sequence shown here is derived from an EMBL/GenBank/DDBJ whole genome shotgun (WGS) entry which is preliminary data.</text>
</comment>